<proteinExistence type="predicted"/>
<organism evidence="1 2">
    <name type="scientific">Paracidovorax avenae (strain ATCC 19860 / DSM 7227 / CCUG 15838 / JCM 20985 / LMG 2117 / NCPPB 1011)</name>
    <name type="common">Acidovorax avenae</name>
    <dbReference type="NCBI Taxonomy" id="643561"/>
    <lineage>
        <taxon>Bacteria</taxon>
        <taxon>Pseudomonadati</taxon>
        <taxon>Pseudomonadota</taxon>
        <taxon>Betaproteobacteria</taxon>
        <taxon>Burkholderiales</taxon>
        <taxon>Comamonadaceae</taxon>
        <taxon>Paracidovorax</taxon>
    </lineage>
</organism>
<evidence type="ECO:0000313" key="1">
    <source>
        <dbReference type="EMBL" id="ADX44580.1"/>
    </source>
</evidence>
<reference evidence="1" key="1">
    <citation type="submission" date="2011-02" db="EMBL/GenBank/DDBJ databases">
        <title>Complete sequence of Acidovorax avenae subsp. avenae ATCC 19860.</title>
        <authorList>
            <consortium name="US DOE Joint Genome Institute"/>
            <person name="Lucas S."/>
            <person name="Copeland A."/>
            <person name="Lapidus A."/>
            <person name="Cheng J.-F."/>
            <person name="Goodwin L."/>
            <person name="Pitluck S."/>
            <person name="Chertkov O."/>
            <person name="Held B."/>
            <person name="Detter J.C."/>
            <person name="Han C."/>
            <person name="Tapia R."/>
            <person name="Land M."/>
            <person name="Hauser L."/>
            <person name="Kyrpides N."/>
            <person name="Ivanova N."/>
            <person name="Ovchinnikova G."/>
            <person name="Pagani I."/>
            <person name="Gordon S."/>
            <person name="Woyke T."/>
        </authorList>
    </citation>
    <scope>NUCLEOTIDE SEQUENCE</scope>
    <source>
        <strain evidence="1">ATCC 19860</strain>
    </source>
</reference>
<dbReference type="HOGENOM" id="CLU_2534896_0_0_4"/>
<dbReference type="KEGG" id="aaa:Acav_0657"/>
<dbReference type="AlphaFoldDB" id="F0Q721"/>
<accession>F0Q721</accession>
<name>F0Q721_PARA1</name>
<gene>
    <name evidence="1" type="ordered locus">Acav_0657</name>
</gene>
<sequence>MSIGVRTHYRQIRRGLNFFYALRNLAITQHSGSNTKPFFFASGSQPGALAWRSTPGAWQTRASGFFAAKVFSISAMDCASLAR</sequence>
<dbReference type="EMBL" id="CP002521">
    <property type="protein sequence ID" value="ADX44580.1"/>
    <property type="molecule type" value="Genomic_DNA"/>
</dbReference>
<protein>
    <submittedName>
        <fullName evidence="1">Uncharacterized protein</fullName>
    </submittedName>
</protein>
<dbReference type="Proteomes" id="UP000002482">
    <property type="component" value="Chromosome"/>
</dbReference>
<evidence type="ECO:0000313" key="2">
    <source>
        <dbReference type="Proteomes" id="UP000002482"/>
    </source>
</evidence>
<keyword evidence="2" id="KW-1185">Reference proteome</keyword>